<protein>
    <recommendedName>
        <fullName evidence="3">Tail assembly chaperone</fullName>
    </recommendedName>
</protein>
<name>A0ABY1PDQ8_9RHOB</name>
<dbReference type="EMBL" id="FXTY01000008">
    <property type="protein sequence ID" value="SMP32188.1"/>
    <property type="molecule type" value="Genomic_DNA"/>
</dbReference>
<evidence type="ECO:0000313" key="2">
    <source>
        <dbReference type="Proteomes" id="UP001157961"/>
    </source>
</evidence>
<gene>
    <name evidence="1" type="ORF">SAMN06265373_108146</name>
</gene>
<reference evidence="1 2" key="1">
    <citation type="submission" date="2017-05" db="EMBL/GenBank/DDBJ databases">
        <authorList>
            <person name="Varghese N."/>
            <person name="Submissions S."/>
        </authorList>
    </citation>
    <scope>NUCLEOTIDE SEQUENCE [LARGE SCALE GENOMIC DNA]</scope>
    <source>
        <strain evidence="1 2">DSM 29734</strain>
    </source>
</reference>
<keyword evidence="2" id="KW-1185">Reference proteome</keyword>
<sequence length="122" mass="13800">MWEREKLDLALPDISRVSFILEWLGSECLGWFTQDGMGGLRPISWGEMDAFARLTQTDFEPWEAEQLRKCSAGYVAGYNLGRQPMVVSPAYEDRPDDDPGVAVERRRVSEQMKSALSGLAKK</sequence>
<proteinExistence type="predicted"/>
<organism evidence="1 2">
    <name type="scientific">Shimia sagamensis</name>
    <dbReference type="NCBI Taxonomy" id="1566352"/>
    <lineage>
        <taxon>Bacteria</taxon>
        <taxon>Pseudomonadati</taxon>
        <taxon>Pseudomonadota</taxon>
        <taxon>Alphaproteobacteria</taxon>
        <taxon>Rhodobacterales</taxon>
        <taxon>Roseobacteraceae</taxon>
    </lineage>
</organism>
<comment type="caution">
    <text evidence="1">The sequence shown here is derived from an EMBL/GenBank/DDBJ whole genome shotgun (WGS) entry which is preliminary data.</text>
</comment>
<accession>A0ABY1PDQ8</accession>
<evidence type="ECO:0000313" key="1">
    <source>
        <dbReference type="EMBL" id="SMP32188.1"/>
    </source>
</evidence>
<dbReference type="Proteomes" id="UP001157961">
    <property type="component" value="Unassembled WGS sequence"/>
</dbReference>
<evidence type="ECO:0008006" key="3">
    <source>
        <dbReference type="Google" id="ProtNLM"/>
    </source>
</evidence>